<evidence type="ECO:0000256" key="1">
    <source>
        <dbReference type="ARBA" id="ARBA00004141"/>
    </source>
</evidence>
<dbReference type="InterPro" id="IPR036259">
    <property type="entry name" value="MFS_trans_sf"/>
</dbReference>
<sequence>WAWLVCFSAAIMNFMHFGFSQSFGVFLPVLGDYFNEDKEKTAWVGSIAIAFTFLMSPVAVRMSQRFGLRLVTMCSGALLVISLVTSSFVEDLVYLYFSYGVLFGIGASSILSNSFLVCVWYFSPGKRSLAMGIAASGGSI</sequence>
<dbReference type="InterPro" id="IPR011701">
    <property type="entry name" value="MFS"/>
</dbReference>
<dbReference type="KEGG" id="nve:5520848"/>
<evidence type="ECO:0000313" key="5">
    <source>
        <dbReference type="Proteomes" id="UP000001593"/>
    </source>
</evidence>
<dbReference type="AlphaFoldDB" id="A7RJ17"/>
<organism evidence="4 5">
    <name type="scientific">Nematostella vectensis</name>
    <name type="common">Starlet sea anemone</name>
    <dbReference type="NCBI Taxonomy" id="45351"/>
    <lineage>
        <taxon>Eukaryota</taxon>
        <taxon>Metazoa</taxon>
        <taxon>Cnidaria</taxon>
        <taxon>Anthozoa</taxon>
        <taxon>Hexacorallia</taxon>
        <taxon>Actiniaria</taxon>
        <taxon>Edwardsiidae</taxon>
        <taxon>Nematostella</taxon>
    </lineage>
</organism>
<dbReference type="GO" id="GO:0016020">
    <property type="term" value="C:membrane"/>
    <property type="evidence" value="ECO:0007669"/>
    <property type="project" value="UniProtKB-SubCell"/>
</dbReference>
<reference evidence="4 5" key="1">
    <citation type="journal article" date="2007" name="Science">
        <title>Sea anemone genome reveals ancestral eumetazoan gene repertoire and genomic organization.</title>
        <authorList>
            <person name="Putnam N.H."/>
            <person name="Srivastava M."/>
            <person name="Hellsten U."/>
            <person name="Dirks B."/>
            <person name="Chapman J."/>
            <person name="Salamov A."/>
            <person name="Terry A."/>
            <person name="Shapiro H."/>
            <person name="Lindquist E."/>
            <person name="Kapitonov V.V."/>
            <person name="Jurka J."/>
            <person name="Genikhovich G."/>
            <person name="Grigoriev I.V."/>
            <person name="Lucas S.M."/>
            <person name="Steele R.E."/>
            <person name="Finnerty J.R."/>
            <person name="Technau U."/>
            <person name="Martindale M.Q."/>
            <person name="Rokhsar D.S."/>
        </authorList>
    </citation>
    <scope>NUCLEOTIDE SEQUENCE [LARGE SCALE GENOMIC DNA]</scope>
    <source>
        <strain evidence="5">CH2 X CH6</strain>
    </source>
</reference>
<proteinExistence type="predicted"/>
<keyword evidence="2" id="KW-0472">Membrane</keyword>
<evidence type="ECO:0000313" key="4">
    <source>
        <dbReference type="EMBL" id="EDO48605.1"/>
    </source>
</evidence>
<dbReference type="InterPro" id="IPR020846">
    <property type="entry name" value="MFS_dom"/>
</dbReference>
<keyword evidence="2" id="KW-0812">Transmembrane</keyword>
<dbReference type="SUPFAM" id="SSF103473">
    <property type="entry name" value="MFS general substrate transporter"/>
    <property type="match status" value="1"/>
</dbReference>
<feature type="transmembrane region" description="Helical" evidence="2">
    <location>
        <begin position="95"/>
        <end position="122"/>
    </location>
</feature>
<feature type="non-terminal residue" evidence="4">
    <location>
        <position position="1"/>
    </location>
</feature>
<dbReference type="InterPro" id="IPR050327">
    <property type="entry name" value="Proton-linked_MCT"/>
</dbReference>
<comment type="subcellular location">
    <subcellularLocation>
        <location evidence="1">Membrane</location>
        <topology evidence="1">Multi-pass membrane protein</topology>
    </subcellularLocation>
</comment>
<feature type="transmembrane region" description="Helical" evidence="2">
    <location>
        <begin position="40"/>
        <end position="60"/>
    </location>
</feature>
<dbReference type="eggNOG" id="KOG2504">
    <property type="taxonomic scope" value="Eukaryota"/>
</dbReference>
<feature type="domain" description="Major facilitator superfamily (MFS) profile" evidence="3">
    <location>
        <begin position="2"/>
        <end position="140"/>
    </location>
</feature>
<dbReference type="OMA" id="WVISIAM"/>
<dbReference type="HOGENOM" id="CLU_1840165_0_0_1"/>
<name>A7RJ17_NEMVE</name>
<dbReference type="Pfam" id="PF07690">
    <property type="entry name" value="MFS_1"/>
    <property type="match status" value="1"/>
</dbReference>
<gene>
    <name evidence="4" type="ORF">NEMVEDRAFT_v1g83435</name>
</gene>
<dbReference type="EMBL" id="DS469513">
    <property type="protein sequence ID" value="EDO48605.1"/>
    <property type="molecule type" value="Genomic_DNA"/>
</dbReference>
<evidence type="ECO:0000259" key="3">
    <source>
        <dbReference type="PROSITE" id="PS50850"/>
    </source>
</evidence>
<dbReference type="PROSITE" id="PS50850">
    <property type="entry name" value="MFS"/>
    <property type="match status" value="1"/>
</dbReference>
<dbReference type="GO" id="GO:0022857">
    <property type="term" value="F:transmembrane transporter activity"/>
    <property type="evidence" value="ECO:0007669"/>
    <property type="project" value="InterPro"/>
</dbReference>
<dbReference type="PANTHER" id="PTHR11360">
    <property type="entry name" value="MONOCARBOXYLATE TRANSPORTER"/>
    <property type="match status" value="1"/>
</dbReference>
<evidence type="ECO:0000256" key="2">
    <source>
        <dbReference type="SAM" id="Phobius"/>
    </source>
</evidence>
<protein>
    <recommendedName>
        <fullName evidence="3">Major facilitator superfamily (MFS) profile domain-containing protein</fullName>
    </recommendedName>
</protein>
<dbReference type="PhylomeDB" id="A7RJ17"/>
<keyword evidence="2" id="KW-1133">Transmembrane helix</keyword>
<dbReference type="Gene3D" id="1.20.1250.20">
    <property type="entry name" value="MFS general substrate transporter like domains"/>
    <property type="match status" value="1"/>
</dbReference>
<dbReference type="InParanoid" id="A7RJ17"/>
<accession>A7RJ17</accession>
<feature type="transmembrane region" description="Helical" evidence="2">
    <location>
        <begin position="67"/>
        <end position="89"/>
    </location>
</feature>
<feature type="non-terminal residue" evidence="4">
    <location>
        <position position="140"/>
    </location>
</feature>
<dbReference type="Proteomes" id="UP000001593">
    <property type="component" value="Unassembled WGS sequence"/>
</dbReference>
<dbReference type="PANTHER" id="PTHR11360:SF251">
    <property type="entry name" value="MAJOR FACILITATOR SUPERFAMILY (MFS) PROFILE DOMAIN-CONTAINING PROTEIN"/>
    <property type="match status" value="1"/>
</dbReference>
<keyword evidence="5" id="KW-1185">Reference proteome</keyword>